<dbReference type="Gene3D" id="3.40.50.300">
    <property type="entry name" value="P-loop containing nucleotide triphosphate hydrolases"/>
    <property type="match status" value="1"/>
</dbReference>
<dbReference type="SMART" id="SM00382">
    <property type="entry name" value="AAA"/>
    <property type="match status" value="1"/>
</dbReference>
<keyword evidence="5 9" id="KW-0547">Nucleotide-binding</keyword>
<dbReference type="SUPFAM" id="SSF52540">
    <property type="entry name" value="P-loop containing nucleoside triphosphate hydrolases"/>
    <property type="match status" value="1"/>
</dbReference>
<evidence type="ECO:0000256" key="6">
    <source>
        <dbReference type="ARBA" id="ARBA00022840"/>
    </source>
</evidence>
<comment type="similarity">
    <text evidence="2 9">Belongs to the ABC transporter superfamily.</text>
</comment>
<dbReference type="PROSITE" id="PS00211">
    <property type="entry name" value="ABC_TRANSPORTER_1"/>
    <property type="match status" value="1"/>
</dbReference>
<keyword evidence="3 9" id="KW-0813">Transport</keyword>
<dbReference type="InterPro" id="IPR015856">
    <property type="entry name" value="ABC_transpr_CbiO/EcfA_su"/>
</dbReference>
<evidence type="ECO:0000256" key="8">
    <source>
        <dbReference type="ARBA" id="ARBA00023136"/>
    </source>
</evidence>
<name>A0ABS6JBD7_9RHOB</name>
<evidence type="ECO:0000313" key="12">
    <source>
        <dbReference type="Proteomes" id="UP000731907"/>
    </source>
</evidence>
<keyword evidence="8 9" id="KW-0472">Membrane</keyword>
<comment type="function">
    <text evidence="9">Part of an ABC transporter complex. Responsible for energy coupling to the transport system.</text>
</comment>
<dbReference type="InterPro" id="IPR027417">
    <property type="entry name" value="P-loop_NTPase"/>
</dbReference>
<evidence type="ECO:0000313" key="11">
    <source>
        <dbReference type="EMBL" id="MBU9699807.1"/>
    </source>
</evidence>
<dbReference type="Pfam" id="PF00005">
    <property type="entry name" value="ABC_tran"/>
    <property type="match status" value="1"/>
</dbReference>
<organism evidence="11 12">
    <name type="scientific">Paragemmobacter amnigenus</name>
    <dbReference type="NCBI Taxonomy" id="2852097"/>
    <lineage>
        <taxon>Bacteria</taxon>
        <taxon>Pseudomonadati</taxon>
        <taxon>Pseudomonadota</taxon>
        <taxon>Alphaproteobacteria</taxon>
        <taxon>Rhodobacterales</taxon>
        <taxon>Paracoccaceae</taxon>
        <taxon>Paragemmobacter</taxon>
    </lineage>
</organism>
<evidence type="ECO:0000256" key="9">
    <source>
        <dbReference type="RuleBase" id="RU364103"/>
    </source>
</evidence>
<dbReference type="PANTHER" id="PTHR43553">
    <property type="entry name" value="HEAVY METAL TRANSPORTER"/>
    <property type="match status" value="1"/>
</dbReference>
<dbReference type="PROSITE" id="PS50893">
    <property type="entry name" value="ABC_TRANSPORTER_2"/>
    <property type="match status" value="1"/>
</dbReference>
<dbReference type="InterPro" id="IPR050095">
    <property type="entry name" value="ECF_ABC_transporter_ATP-bd"/>
</dbReference>
<keyword evidence="4 9" id="KW-1003">Cell membrane</keyword>
<evidence type="ECO:0000256" key="5">
    <source>
        <dbReference type="ARBA" id="ARBA00022741"/>
    </source>
</evidence>
<dbReference type="InterPro" id="IPR017871">
    <property type="entry name" value="ABC_transporter-like_CS"/>
</dbReference>
<dbReference type="PANTHER" id="PTHR43553:SF24">
    <property type="entry name" value="ENERGY-COUPLING FACTOR TRANSPORTER ATP-BINDING PROTEIN ECFA1"/>
    <property type="match status" value="1"/>
</dbReference>
<dbReference type="RefSeq" id="WP_161763868.1">
    <property type="nucleotide sequence ID" value="NZ_JAAATX020000015.1"/>
</dbReference>
<evidence type="ECO:0000256" key="3">
    <source>
        <dbReference type="ARBA" id="ARBA00022448"/>
    </source>
</evidence>
<evidence type="ECO:0000256" key="7">
    <source>
        <dbReference type="ARBA" id="ARBA00022967"/>
    </source>
</evidence>
<dbReference type="InterPro" id="IPR005876">
    <property type="entry name" value="Co_trans_ATP-bd"/>
</dbReference>
<dbReference type="Proteomes" id="UP000731907">
    <property type="component" value="Unassembled WGS sequence"/>
</dbReference>
<dbReference type="InterPro" id="IPR003439">
    <property type="entry name" value="ABC_transporter-like_ATP-bd"/>
</dbReference>
<evidence type="ECO:0000256" key="2">
    <source>
        <dbReference type="ARBA" id="ARBA00005417"/>
    </source>
</evidence>
<dbReference type="CDD" id="cd03225">
    <property type="entry name" value="ABC_cobalt_CbiO_domain1"/>
    <property type="match status" value="1"/>
</dbReference>
<dbReference type="GO" id="GO:0005524">
    <property type="term" value="F:ATP binding"/>
    <property type="evidence" value="ECO:0007669"/>
    <property type="project" value="UniProtKB-KW"/>
</dbReference>
<protein>
    <recommendedName>
        <fullName evidence="9">ABC transporter ATP-binding protein</fullName>
    </recommendedName>
</protein>
<dbReference type="EMBL" id="JAAATX020000015">
    <property type="protein sequence ID" value="MBU9699807.1"/>
    <property type="molecule type" value="Genomic_DNA"/>
</dbReference>
<evidence type="ECO:0000259" key="10">
    <source>
        <dbReference type="PROSITE" id="PS50893"/>
    </source>
</evidence>
<reference evidence="11 12" key="1">
    <citation type="submission" date="2021-06" db="EMBL/GenBank/DDBJ databases">
        <title>Rhodobacteraceae bacterium strain HSP-20.</title>
        <authorList>
            <person name="Chen W.-M."/>
        </authorList>
    </citation>
    <scope>NUCLEOTIDE SEQUENCE [LARGE SCALE GENOMIC DNA]</scope>
    <source>
        <strain evidence="11 12">HSP-20</strain>
    </source>
</reference>
<keyword evidence="7" id="KW-1278">Translocase</keyword>
<accession>A0ABS6JBD7</accession>
<dbReference type="NCBIfam" id="TIGR01166">
    <property type="entry name" value="cbiO"/>
    <property type="match status" value="1"/>
</dbReference>
<feature type="domain" description="ABC transporter" evidence="10">
    <location>
        <begin position="5"/>
        <end position="240"/>
    </location>
</feature>
<comment type="caution">
    <text evidence="11">The sequence shown here is derived from an EMBL/GenBank/DDBJ whole genome shotgun (WGS) entry which is preliminary data.</text>
</comment>
<comment type="subcellular location">
    <subcellularLocation>
        <location evidence="1 9">Cell membrane</location>
        <topology evidence="1 9">Peripheral membrane protein</topology>
    </subcellularLocation>
</comment>
<proteinExistence type="inferred from homology"/>
<sequence>MSAILSVEGLRYAYPGEVPALCGLSLEVTAGRKLAILGPNGAGKSTLLLHLNGSLRPDAGRVTLAGQAADYSRRGLNGWRSRVALVLQEPDDQIFAATVAEDVSFGPLNQGLSEAEAALRVQGALAALGIAGLADRPTHMLSGGQKKRVAIAGAVAMQPEVLLLDEPTAGLDREGAEQLVTVLRDLGRRGMTLVFSTHDIELALALADDVALFTGGTVLAQGGAGALLSDPALLARAGLRPPVLLELWLAARARGMCPPDAPMPRSVEDLVGLLARAASPAQAG</sequence>
<keyword evidence="12" id="KW-1185">Reference proteome</keyword>
<keyword evidence="6 9" id="KW-0067">ATP-binding</keyword>
<gene>
    <name evidence="11" type="ORF">GU927_018360</name>
</gene>
<evidence type="ECO:0000256" key="4">
    <source>
        <dbReference type="ARBA" id="ARBA00022475"/>
    </source>
</evidence>
<evidence type="ECO:0000256" key="1">
    <source>
        <dbReference type="ARBA" id="ARBA00004202"/>
    </source>
</evidence>
<dbReference type="InterPro" id="IPR003593">
    <property type="entry name" value="AAA+_ATPase"/>
</dbReference>